<name>C6BSZ7_MARSD</name>
<feature type="transmembrane region" description="Helical" evidence="9">
    <location>
        <begin position="262"/>
        <end position="286"/>
    </location>
</feature>
<dbReference type="PANTHER" id="PTHR46997:SF2">
    <property type="entry name" value="TYROSINE-SPECIFIC TRANSPORT SYSTEM"/>
    <property type="match status" value="1"/>
</dbReference>
<evidence type="ECO:0000256" key="5">
    <source>
        <dbReference type="ARBA" id="ARBA00022692"/>
    </source>
</evidence>
<feature type="transmembrane region" description="Helical" evidence="9">
    <location>
        <begin position="78"/>
        <end position="99"/>
    </location>
</feature>
<evidence type="ECO:0000313" key="11">
    <source>
        <dbReference type="Proteomes" id="UP000002601"/>
    </source>
</evidence>
<organism evidence="10 11">
    <name type="scientific">Maridesulfovibrio salexigens (strain ATCC 14822 / DSM 2638 / NCIMB 8403 / VKM B-1763)</name>
    <name type="common">Desulfovibrio salexigens</name>
    <dbReference type="NCBI Taxonomy" id="526222"/>
    <lineage>
        <taxon>Bacteria</taxon>
        <taxon>Pseudomonadati</taxon>
        <taxon>Thermodesulfobacteriota</taxon>
        <taxon>Desulfovibrionia</taxon>
        <taxon>Desulfovibrionales</taxon>
        <taxon>Desulfovibrionaceae</taxon>
        <taxon>Maridesulfovibrio</taxon>
    </lineage>
</organism>
<dbReference type="RefSeq" id="WP_015851517.1">
    <property type="nucleotide sequence ID" value="NC_012881.1"/>
</dbReference>
<feature type="transmembrane region" description="Helical" evidence="9">
    <location>
        <begin position="365"/>
        <end position="382"/>
    </location>
</feature>
<feature type="transmembrane region" description="Helical" evidence="9">
    <location>
        <begin position="33"/>
        <end position="57"/>
    </location>
</feature>
<feature type="transmembrane region" description="Helical" evidence="9">
    <location>
        <begin position="322"/>
        <end position="345"/>
    </location>
</feature>
<accession>C6BSZ7</accession>
<dbReference type="GO" id="GO:0003333">
    <property type="term" value="P:amino acid transmembrane transport"/>
    <property type="evidence" value="ECO:0007669"/>
    <property type="project" value="InterPro"/>
</dbReference>
<dbReference type="GO" id="GO:0015173">
    <property type="term" value="F:aromatic amino acid transmembrane transporter activity"/>
    <property type="evidence" value="ECO:0007669"/>
    <property type="project" value="InterPro"/>
</dbReference>
<dbReference type="OrthoDB" id="18749at2"/>
<evidence type="ECO:0000313" key="10">
    <source>
        <dbReference type="EMBL" id="ACS79701.1"/>
    </source>
</evidence>
<dbReference type="AlphaFoldDB" id="C6BSZ7"/>
<evidence type="ECO:0000256" key="8">
    <source>
        <dbReference type="ARBA" id="ARBA00023136"/>
    </source>
</evidence>
<dbReference type="Proteomes" id="UP000002601">
    <property type="component" value="Chromosome"/>
</dbReference>
<feature type="transmembrane region" description="Helical" evidence="9">
    <location>
        <begin position="119"/>
        <end position="137"/>
    </location>
</feature>
<comment type="subcellular location">
    <subcellularLocation>
        <location evidence="1">Cell inner membrane</location>
        <topology evidence="1">Multi-pass membrane protein</topology>
    </subcellularLocation>
</comment>
<feature type="transmembrane region" description="Helical" evidence="9">
    <location>
        <begin position="208"/>
        <end position="229"/>
    </location>
</feature>
<dbReference type="Gene3D" id="1.20.1740.10">
    <property type="entry name" value="Amino acid/polyamine transporter I"/>
    <property type="match status" value="1"/>
</dbReference>
<feature type="transmembrane region" description="Helical" evidence="9">
    <location>
        <begin position="142"/>
        <end position="162"/>
    </location>
</feature>
<evidence type="ECO:0000256" key="6">
    <source>
        <dbReference type="ARBA" id="ARBA00022970"/>
    </source>
</evidence>
<evidence type="ECO:0000256" key="1">
    <source>
        <dbReference type="ARBA" id="ARBA00004429"/>
    </source>
</evidence>
<gene>
    <name evidence="10" type="ordered locus">Desal_1639</name>
</gene>
<keyword evidence="8 9" id="KW-0472">Membrane</keyword>
<dbReference type="EMBL" id="CP001649">
    <property type="protein sequence ID" value="ACS79701.1"/>
    <property type="molecule type" value="Genomic_DNA"/>
</dbReference>
<feature type="transmembrane region" description="Helical" evidence="9">
    <location>
        <begin position="174"/>
        <end position="201"/>
    </location>
</feature>
<dbReference type="Pfam" id="PF03222">
    <property type="entry name" value="Trp_Tyr_perm"/>
    <property type="match status" value="1"/>
</dbReference>
<keyword evidence="5 9" id="KW-0812">Transmembrane</keyword>
<proteinExistence type="predicted"/>
<reference evidence="10 11" key="1">
    <citation type="submission" date="2009-06" db="EMBL/GenBank/DDBJ databases">
        <title>Complete sequence of Desulfovibrio salexigens DSM 2638.</title>
        <authorList>
            <consortium name="US DOE Joint Genome Institute"/>
            <person name="Lucas S."/>
            <person name="Copeland A."/>
            <person name="Lapidus A."/>
            <person name="Glavina del Rio T."/>
            <person name="Tice H."/>
            <person name="Bruce D."/>
            <person name="Goodwin L."/>
            <person name="Pitluck S."/>
            <person name="Munk A.C."/>
            <person name="Brettin T."/>
            <person name="Detter J.C."/>
            <person name="Han C."/>
            <person name="Tapia R."/>
            <person name="Larimer F."/>
            <person name="Land M."/>
            <person name="Hauser L."/>
            <person name="Kyrpides N."/>
            <person name="Anderson I."/>
            <person name="Wall J.D."/>
            <person name="Arkin A.P."/>
            <person name="Dehal P."/>
            <person name="Chivian D."/>
            <person name="Giles B."/>
            <person name="Hazen T.C."/>
        </authorList>
    </citation>
    <scope>NUCLEOTIDE SEQUENCE [LARGE SCALE GENOMIC DNA]</scope>
    <source>
        <strain evidence="11">ATCC 14822 / DSM 2638 / NCIMB 8403 / VKM B-1763</strain>
    </source>
</reference>
<keyword evidence="11" id="KW-1185">Reference proteome</keyword>
<evidence type="ECO:0000256" key="9">
    <source>
        <dbReference type="SAM" id="Phobius"/>
    </source>
</evidence>
<dbReference type="STRING" id="526222.Desal_1639"/>
<dbReference type="GO" id="GO:0005886">
    <property type="term" value="C:plasma membrane"/>
    <property type="evidence" value="ECO:0007669"/>
    <property type="project" value="UniProtKB-SubCell"/>
</dbReference>
<dbReference type="PRINTS" id="PR00166">
    <property type="entry name" value="AROAAPRMEASE"/>
</dbReference>
<keyword evidence="4" id="KW-0997">Cell inner membrane</keyword>
<dbReference type="InterPro" id="IPR013059">
    <property type="entry name" value="Trp_tyr_transpt"/>
</dbReference>
<keyword evidence="7 9" id="KW-1133">Transmembrane helix</keyword>
<dbReference type="InterPro" id="IPR018227">
    <property type="entry name" value="Amino_acid_transport_2"/>
</dbReference>
<feature type="transmembrane region" description="Helical" evidence="9">
    <location>
        <begin position="7"/>
        <end position="27"/>
    </location>
</feature>
<feature type="transmembrane region" description="Helical" evidence="9">
    <location>
        <begin position="298"/>
        <end position="316"/>
    </location>
</feature>
<keyword evidence="3" id="KW-1003">Cell membrane</keyword>
<dbReference type="PANTHER" id="PTHR46997">
    <property type="entry name" value="LOW AFFINITY TRYPTOPHAN PERMEASE-RELATED"/>
    <property type="match status" value="1"/>
</dbReference>
<dbReference type="eggNOG" id="COG0814">
    <property type="taxonomic scope" value="Bacteria"/>
</dbReference>
<dbReference type="KEGG" id="dsa:Desal_1639"/>
<keyword evidence="2" id="KW-0813">Transport</keyword>
<evidence type="ECO:0000256" key="7">
    <source>
        <dbReference type="ARBA" id="ARBA00022989"/>
    </source>
</evidence>
<keyword evidence="6" id="KW-0029">Amino-acid transport</keyword>
<protein>
    <submittedName>
        <fullName evidence="10">Aromatic amino acid permease</fullName>
    </submittedName>
</protein>
<evidence type="ECO:0000256" key="4">
    <source>
        <dbReference type="ARBA" id="ARBA00022519"/>
    </source>
</evidence>
<dbReference type="HOGENOM" id="CLU_038102_3_0_7"/>
<evidence type="ECO:0000256" key="2">
    <source>
        <dbReference type="ARBA" id="ARBA00022448"/>
    </source>
</evidence>
<sequence>MNTKMIGAISVVAGTSIGAGMLGLPITLGNLGFATGASALVFMWIVAAYSALMLLEINLEFGQGVNFNYMTGKILGRTGQLIGTGSVFFLLYCLIVAYLSGLGGLVSNATGLDPRTGTVILTAISVVILVAGTHFVVQANKFLFIAMLVAMLASFIVLGGHVDTSYLTQGNPTPAALFVTLPVLITSFGYHVCIPSIVTYIGEDKKSLIRIMLIGGALPSLCYLLWLFLSLSSTTPEQLASMNNVDALVELISGGIGWVKTIVSIFAALALVTSFFGVSLSLFDLVAETFKRKDTNMGRTGTGLIVFVPPLIASLMAPDGFIAALAHAGAAFTVIAVLLPCIMIWKMRAAGLNQKFRAFGGRPAIVASFLCGVAIILANYVHA</sequence>
<evidence type="ECO:0000256" key="3">
    <source>
        <dbReference type="ARBA" id="ARBA00022475"/>
    </source>
</evidence>